<dbReference type="EMBL" id="JAUSUN010000005">
    <property type="protein sequence ID" value="MDQ0413023.1"/>
    <property type="molecule type" value="Genomic_DNA"/>
</dbReference>
<dbReference type="RefSeq" id="WP_307191492.1">
    <property type="nucleotide sequence ID" value="NZ_JAUSUN010000005.1"/>
</dbReference>
<name>A0ABU0FSW8_9BACI</name>
<dbReference type="Proteomes" id="UP001242313">
    <property type="component" value="Unassembled WGS sequence"/>
</dbReference>
<accession>A0ABU0FSW8</accession>
<comment type="caution">
    <text evidence="1">The sequence shown here is derived from an EMBL/GenBank/DDBJ whole genome shotgun (WGS) entry which is preliminary data.</text>
</comment>
<gene>
    <name evidence="1" type="ORF">J2S25_001205</name>
</gene>
<evidence type="ECO:0000313" key="2">
    <source>
        <dbReference type="Proteomes" id="UP001242313"/>
    </source>
</evidence>
<protein>
    <recommendedName>
        <fullName evidence="3">PIN domain-containing protein</fullName>
    </recommendedName>
</protein>
<organism evidence="1 2">
    <name type="scientific">Mesobacillus stamsii</name>
    <dbReference type="NCBI Taxonomy" id="225347"/>
    <lineage>
        <taxon>Bacteria</taxon>
        <taxon>Bacillati</taxon>
        <taxon>Bacillota</taxon>
        <taxon>Bacilli</taxon>
        <taxon>Bacillales</taxon>
        <taxon>Bacillaceae</taxon>
        <taxon>Mesobacillus</taxon>
    </lineage>
</organism>
<reference evidence="1 2" key="1">
    <citation type="submission" date="2023-07" db="EMBL/GenBank/DDBJ databases">
        <title>Genomic Encyclopedia of Type Strains, Phase IV (KMG-IV): sequencing the most valuable type-strain genomes for metagenomic binning, comparative biology and taxonomic classification.</title>
        <authorList>
            <person name="Goeker M."/>
        </authorList>
    </citation>
    <scope>NUCLEOTIDE SEQUENCE [LARGE SCALE GENOMIC DNA]</scope>
    <source>
        <strain evidence="1 2">DSM 19598</strain>
    </source>
</reference>
<sequence length="201" mass="23576">MQQNLIPSTKKVVFLDTNILSNIITFKDIDFSQIISQVYDIIFVQRVVKEEFKKDQAVVEALINKYPNWFIFDENDEEILSEDLYDQYNIVYKDVKEKLKEMDKRRDIVGHANEGEAHSITAAYLIQGDYICSHDLSIQEAIIELDLSIENDEELRLIYQHNLYDLCGIILQNGLAKRSSCRQFVSVFHEDFRKSTNKKKN</sequence>
<proteinExistence type="predicted"/>
<evidence type="ECO:0008006" key="3">
    <source>
        <dbReference type="Google" id="ProtNLM"/>
    </source>
</evidence>
<evidence type="ECO:0000313" key="1">
    <source>
        <dbReference type="EMBL" id="MDQ0413023.1"/>
    </source>
</evidence>
<keyword evidence="2" id="KW-1185">Reference proteome</keyword>